<reference evidence="3 4" key="1">
    <citation type="submission" date="2019-02" db="EMBL/GenBank/DDBJ databases">
        <title>Deep-cultivation of Planctomycetes and their phenomic and genomic characterization uncovers novel biology.</title>
        <authorList>
            <person name="Wiegand S."/>
            <person name="Jogler M."/>
            <person name="Boedeker C."/>
            <person name="Pinto D."/>
            <person name="Vollmers J."/>
            <person name="Rivas-Marin E."/>
            <person name="Kohn T."/>
            <person name="Peeters S.H."/>
            <person name="Heuer A."/>
            <person name="Rast P."/>
            <person name="Oberbeckmann S."/>
            <person name="Bunk B."/>
            <person name="Jeske O."/>
            <person name="Meyerdierks A."/>
            <person name="Storesund J.E."/>
            <person name="Kallscheuer N."/>
            <person name="Luecker S."/>
            <person name="Lage O.M."/>
            <person name="Pohl T."/>
            <person name="Merkel B.J."/>
            <person name="Hornburger P."/>
            <person name="Mueller R.-W."/>
            <person name="Bruemmer F."/>
            <person name="Labrenz M."/>
            <person name="Spormann A.M."/>
            <person name="Op Den Camp H."/>
            <person name="Overmann J."/>
            <person name="Amann R."/>
            <person name="Jetten M.S.M."/>
            <person name="Mascher T."/>
            <person name="Medema M.H."/>
            <person name="Devos D.P."/>
            <person name="Kaster A.-K."/>
            <person name="Ovreas L."/>
            <person name="Rohde M."/>
            <person name="Galperin M.Y."/>
            <person name="Jogler C."/>
        </authorList>
    </citation>
    <scope>NUCLEOTIDE SEQUENCE [LARGE SCALE GENOMIC DNA]</scope>
    <source>
        <strain evidence="3 4">Pla52n</strain>
    </source>
</reference>
<dbReference type="InterPro" id="IPR002656">
    <property type="entry name" value="Acyl_transf_3_dom"/>
</dbReference>
<proteinExistence type="predicted"/>
<keyword evidence="3" id="KW-0808">Transferase</keyword>
<comment type="caution">
    <text evidence="3">The sequence shown here is derived from an EMBL/GenBank/DDBJ whole genome shotgun (WGS) entry which is preliminary data.</text>
</comment>
<gene>
    <name evidence="3" type="ORF">Pla52n_60930</name>
</gene>
<dbReference type="EMBL" id="SJPN01000010">
    <property type="protein sequence ID" value="TWT92728.1"/>
    <property type="molecule type" value="Genomic_DNA"/>
</dbReference>
<dbReference type="OrthoDB" id="9796461at2"/>
<dbReference type="RefSeq" id="WP_146523030.1">
    <property type="nucleotide sequence ID" value="NZ_CP151726.1"/>
</dbReference>
<dbReference type="GO" id="GO:0000271">
    <property type="term" value="P:polysaccharide biosynthetic process"/>
    <property type="evidence" value="ECO:0007669"/>
    <property type="project" value="TreeGrafter"/>
</dbReference>
<keyword evidence="1" id="KW-0812">Transmembrane</keyword>
<organism evidence="3 4">
    <name type="scientific">Stieleria varia</name>
    <dbReference type="NCBI Taxonomy" id="2528005"/>
    <lineage>
        <taxon>Bacteria</taxon>
        <taxon>Pseudomonadati</taxon>
        <taxon>Planctomycetota</taxon>
        <taxon>Planctomycetia</taxon>
        <taxon>Pirellulales</taxon>
        <taxon>Pirellulaceae</taxon>
        <taxon>Stieleria</taxon>
    </lineage>
</organism>
<feature type="transmembrane region" description="Helical" evidence="1">
    <location>
        <begin position="312"/>
        <end position="330"/>
    </location>
</feature>
<protein>
    <submittedName>
        <fullName evidence="3">Acyltransferase family protein</fullName>
    </submittedName>
</protein>
<dbReference type="Pfam" id="PF01757">
    <property type="entry name" value="Acyl_transf_3"/>
    <property type="match status" value="1"/>
</dbReference>
<evidence type="ECO:0000256" key="1">
    <source>
        <dbReference type="SAM" id="Phobius"/>
    </source>
</evidence>
<dbReference type="InterPro" id="IPR050879">
    <property type="entry name" value="Acyltransferase_3"/>
</dbReference>
<evidence type="ECO:0000259" key="2">
    <source>
        <dbReference type="Pfam" id="PF01757"/>
    </source>
</evidence>
<feature type="domain" description="Acyltransferase 3" evidence="2">
    <location>
        <begin position="8"/>
        <end position="327"/>
    </location>
</feature>
<evidence type="ECO:0000313" key="3">
    <source>
        <dbReference type="EMBL" id="TWT92728.1"/>
    </source>
</evidence>
<dbReference type="AlphaFoldDB" id="A0A5C6A0K3"/>
<feature type="transmembrane region" description="Helical" evidence="1">
    <location>
        <begin position="171"/>
        <end position="192"/>
    </location>
</feature>
<evidence type="ECO:0000313" key="4">
    <source>
        <dbReference type="Proteomes" id="UP000320176"/>
    </source>
</evidence>
<accession>A0A5C6A0K3</accession>
<dbReference type="GO" id="GO:0016747">
    <property type="term" value="F:acyltransferase activity, transferring groups other than amino-acyl groups"/>
    <property type="evidence" value="ECO:0007669"/>
    <property type="project" value="InterPro"/>
</dbReference>
<keyword evidence="4" id="KW-1185">Reference proteome</keyword>
<dbReference type="Proteomes" id="UP000320176">
    <property type="component" value="Unassembled WGS sequence"/>
</dbReference>
<feature type="transmembrane region" description="Helical" evidence="1">
    <location>
        <begin position="38"/>
        <end position="59"/>
    </location>
</feature>
<feature type="transmembrane region" description="Helical" evidence="1">
    <location>
        <begin position="230"/>
        <end position="249"/>
    </location>
</feature>
<keyword evidence="1" id="KW-0472">Membrane</keyword>
<feature type="transmembrane region" description="Helical" evidence="1">
    <location>
        <begin position="80"/>
        <end position="99"/>
    </location>
</feature>
<feature type="transmembrane region" description="Helical" evidence="1">
    <location>
        <begin position="145"/>
        <end position="165"/>
    </location>
</feature>
<keyword evidence="1" id="KW-1133">Transmembrane helix</keyword>
<sequence length="352" mass="39868">MKPTRTNNFDLLRLLLAVLVVRCHAGLVGYPFRWTEDTYFMGGLSAVQCFFVISGYLIFRSWESKPVLSSFAEKRARRILPAYVFVVVLCTLGLSLLSTHGVADYFADSAVYRYLFSNLAFVGFLQNTLPGVFESNVDQYVNGPLWTIKIEVMFYISVPIIAYLAGKINRVTLFAVLYVGGVVWNLGFNYLGEHFQQRGYHRIAEQLPGQMAFFISGAAMHYYERFFTRHIKAAVIFSIGAVAGYFAYWPELFAMVYPMALAVLVIGFATRFAYLGNFGRFGDFSYGIYIYHYPIFQTLTALELPLRPATSFALGVTLSVIASVLSWHLLESRWLLKSSHYIKASHQANDPT</sequence>
<keyword evidence="3" id="KW-0012">Acyltransferase</keyword>
<dbReference type="PANTHER" id="PTHR23028:SF53">
    <property type="entry name" value="ACYL_TRANSF_3 DOMAIN-CONTAINING PROTEIN"/>
    <property type="match status" value="1"/>
</dbReference>
<dbReference type="GO" id="GO:0016020">
    <property type="term" value="C:membrane"/>
    <property type="evidence" value="ECO:0007669"/>
    <property type="project" value="TreeGrafter"/>
</dbReference>
<name>A0A5C6A0K3_9BACT</name>
<dbReference type="PANTHER" id="PTHR23028">
    <property type="entry name" value="ACETYLTRANSFERASE"/>
    <property type="match status" value="1"/>
</dbReference>
<feature type="transmembrane region" description="Helical" evidence="1">
    <location>
        <begin position="12"/>
        <end position="32"/>
    </location>
</feature>
<feature type="transmembrane region" description="Helical" evidence="1">
    <location>
        <begin position="255"/>
        <end position="274"/>
    </location>
</feature>